<comment type="caution">
    <text evidence="1">The sequence shown here is derived from an EMBL/GenBank/DDBJ whole genome shotgun (WGS) entry which is preliminary data.</text>
</comment>
<dbReference type="Proteomes" id="UP000645828">
    <property type="component" value="Unassembled WGS sequence"/>
</dbReference>
<gene>
    <name evidence="1" type="ORF">NYPRO_LOCUS3125</name>
</gene>
<proteinExistence type="predicted"/>
<reference evidence="1" key="1">
    <citation type="submission" date="2020-12" db="EMBL/GenBank/DDBJ databases">
        <authorList>
            <consortium name="Molecular Ecology Group"/>
        </authorList>
    </citation>
    <scope>NUCLEOTIDE SEQUENCE</scope>
    <source>
        <strain evidence="1">TBG_1078</strain>
    </source>
</reference>
<dbReference type="AlphaFoldDB" id="A0A811XYA4"/>
<organism evidence="1 2">
    <name type="scientific">Nyctereutes procyonoides</name>
    <name type="common">Raccoon dog</name>
    <name type="synonym">Canis procyonoides</name>
    <dbReference type="NCBI Taxonomy" id="34880"/>
    <lineage>
        <taxon>Eukaryota</taxon>
        <taxon>Metazoa</taxon>
        <taxon>Chordata</taxon>
        <taxon>Craniata</taxon>
        <taxon>Vertebrata</taxon>
        <taxon>Euteleostomi</taxon>
        <taxon>Mammalia</taxon>
        <taxon>Eutheria</taxon>
        <taxon>Laurasiatheria</taxon>
        <taxon>Carnivora</taxon>
        <taxon>Caniformia</taxon>
        <taxon>Canidae</taxon>
        <taxon>Nyctereutes</taxon>
    </lineage>
</organism>
<protein>
    <submittedName>
        <fullName evidence="1">(raccoon dog) hypothetical protein</fullName>
    </submittedName>
</protein>
<sequence>MTGEAGSMQGARYGTRSQVSRIRPWAEGLRIFNMVTRQGALWANTLGFLGTEDDFNTVTAGTMTGMLYICTGSWRPGIESHVSLPVWSLLLPLPVSLPLCVCVSIS</sequence>
<accession>A0A811XYA4</accession>
<dbReference type="EMBL" id="CAJHUB010000657">
    <property type="protein sequence ID" value="CAD7670329.1"/>
    <property type="molecule type" value="Genomic_DNA"/>
</dbReference>
<name>A0A811XYA4_NYCPR</name>
<keyword evidence="2" id="KW-1185">Reference proteome</keyword>
<evidence type="ECO:0000313" key="1">
    <source>
        <dbReference type="EMBL" id="CAD7670329.1"/>
    </source>
</evidence>
<evidence type="ECO:0000313" key="2">
    <source>
        <dbReference type="Proteomes" id="UP000645828"/>
    </source>
</evidence>